<keyword evidence="3" id="KW-0804">Transcription</keyword>
<dbReference type="SUPFAM" id="SSF53271">
    <property type="entry name" value="PRTase-like"/>
    <property type="match status" value="1"/>
</dbReference>
<evidence type="ECO:0000256" key="1">
    <source>
        <dbReference type="ARBA" id="ARBA00005565"/>
    </source>
</evidence>
<evidence type="ECO:0000313" key="5">
    <source>
        <dbReference type="EMBL" id="CAB5005892.1"/>
    </source>
</evidence>
<feature type="domain" description="Phosphoribosyltransferase" evidence="4">
    <location>
        <begin position="17"/>
        <end position="158"/>
    </location>
</feature>
<dbReference type="FunFam" id="3.40.50.2020:FF:000020">
    <property type="entry name" value="Bifunctional protein PyrR"/>
    <property type="match status" value="1"/>
</dbReference>
<accession>A0A6J7PTT8</accession>
<keyword evidence="2" id="KW-0805">Transcription regulation</keyword>
<dbReference type="HAMAP" id="MF_01219">
    <property type="entry name" value="PyrR"/>
    <property type="match status" value="1"/>
</dbReference>
<sequence length="185" mass="19894">MTNTEKAATVLTSSDVQRAIRRIAHEIIEHVASVAGSSSSPEKIAIMGLQHGGVWLAEAIHSNIVEIEPNTPVVLGSIDVSMYRDDIGLRPTLEVATSHVPCSLDGVLVVLVDDVLFTGRTVRAALDALIEFGRPRAVRLAVMVDRGHRELPIRPDFVGKNLPTHVSDEVLVQMSGVEVFPGAHA</sequence>
<gene>
    <name evidence="5" type="ORF">UFOPK4098_00010</name>
    <name evidence="6" type="ORF">UFOPK4347_00518</name>
</gene>
<proteinExistence type="inferred from homology"/>
<dbReference type="PANTHER" id="PTHR11608">
    <property type="entry name" value="BIFUNCTIONAL PROTEIN PYRR"/>
    <property type="match status" value="1"/>
</dbReference>
<dbReference type="InterPro" id="IPR050137">
    <property type="entry name" value="PyrR_bifunctional"/>
</dbReference>
<dbReference type="InterPro" id="IPR029057">
    <property type="entry name" value="PRTase-like"/>
</dbReference>
<dbReference type="Pfam" id="PF00156">
    <property type="entry name" value="Pribosyltran"/>
    <property type="match status" value="1"/>
</dbReference>
<organism evidence="5">
    <name type="scientific">freshwater metagenome</name>
    <dbReference type="NCBI Taxonomy" id="449393"/>
    <lineage>
        <taxon>unclassified sequences</taxon>
        <taxon>metagenomes</taxon>
        <taxon>ecological metagenomes</taxon>
    </lineage>
</organism>
<evidence type="ECO:0000256" key="2">
    <source>
        <dbReference type="ARBA" id="ARBA00023015"/>
    </source>
</evidence>
<evidence type="ECO:0000259" key="4">
    <source>
        <dbReference type="Pfam" id="PF00156"/>
    </source>
</evidence>
<comment type="similarity">
    <text evidence="1">Belongs to the purine/pyrimidine phosphoribosyltransferase family. PyrR subfamily.</text>
</comment>
<dbReference type="EMBL" id="CAFBPN010000001">
    <property type="protein sequence ID" value="CAB5005892.1"/>
    <property type="molecule type" value="Genomic_DNA"/>
</dbReference>
<dbReference type="InterPro" id="IPR000836">
    <property type="entry name" value="PRTase_dom"/>
</dbReference>
<dbReference type="AlphaFoldDB" id="A0A6J7PTT8"/>
<dbReference type="PANTHER" id="PTHR11608:SF0">
    <property type="entry name" value="BIFUNCTIONAL PROTEIN PYRR"/>
    <property type="match status" value="1"/>
</dbReference>
<dbReference type="Gene3D" id="3.40.50.2020">
    <property type="match status" value="1"/>
</dbReference>
<name>A0A6J7PTT8_9ZZZZ</name>
<dbReference type="EMBL" id="CAFBQU010000009">
    <property type="protein sequence ID" value="CAB5062819.1"/>
    <property type="molecule type" value="Genomic_DNA"/>
</dbReference>
<dbReference type="NCBIfam" id="NF003549">
    <property type="entry name" value="PRK05205.1-5"/>
    <property type="match status" value="1"/>
</dbReference>
<reference evidence="5" key="1">
    <citation type="submission" date="2020-05" db="EMBL/GenBank/DDBJ databases">
        <authorList>
            <person name="Chiriac C."/>
            <person name="Salcher M."/>
            <person name="Ghai R."/>
            <person name="Kavagutti S V."/>
        </authorList>
    </citation>
    <scope>NUCLEOTIDE SEQUENCE</scope>
</reference>
<protein>
    <submittedName>
        <fullName evidence="5">Unannotated protein</fullName>
    </submittedName>
</protein>
<dbReference type="InterPro" id="IPR023050">
    <property type="entry name" value="PyrR"/>
</dbReference>
<evidence type="ECO:0000256" key="3">
    <source>
        <dbReference type="ARBA" id="ARBA00023163"/>
    </source>
</evidence>
<evidence type="ECO:0000313" key="6">
    <source>
        <dbReference type="EMBL" id="CAB5062819.1"/>
    </source>
</evidence>